<evidence type="ECO:0000313" key="3">
    <source>
        <dbReference type="Proteomes" id="UP001386955"/>
    </source>
</evidence>
<gene>
    <name evidence="2" type="ORF">VNO78_21570</name>
</gene>
<dbReference type="Pfam" id="PF00957">
    <property type="entry name" value="Synaptobrevin"/>
    <property type="match status" value="1"/>
</dbReference>
<evidence type="ECO:0000259" key="1">
    <source>
        <dbReference type="Pfam" id="PF00957"/>
    </source>
</evidence>
<evidence type="ECO:0000313" key="2">
    <source>
        <dbReference type="EMBL" id="KAK7393116.1"/>
    </source>
</evidence>
<organism evidence="2 3">
    <name type="scientific">Psophocarpus tetragonolobus</name>
    <name type="common">Winged bean</name>
    <name type="synonym">Dolichos tetragonolobus</name>
    <dbReference type="NCBI Taxonomy" id="3891"/>
    <lineage>
        <taxon>Eukaryota</taxon>
        <taxon>Viridiplantae</taxon>
        <taxon>Streptophyta</taxon>
        <taxon>Embryophyta</taxon>
        <taxon>Tracheophyta</taxon>
        <taxon>Spermatophyta</taxon>
        <taxon>Magnoliopsida</taxon>
        <taxon>eudicotyledons</taxon>
        <taxon>Gunneridae</taxon>
        <taxon>Pentapetalae</taxon>
        <taxon>rosids</taxon>
        <taxon>fabids</taxon>
        <taxon>Fabales</taxon>
        <taxon>Fabaceae</taxon>
        <taxon>Papilionoideae</taxon>
        <taxon>50 kb inversion clade</taxon>
        <taxon>NPAAA clade</taxon>
        <taxon>indigoferoid/millettioid clade</taxon>
        <taxon>Phaseoleae</taxon>
        <taxon>Psophocarpus</taxon>
    </lineage>
</organism>
<keyword evidence="3" id="KW-1185">Reference proteome</keyword>
<feature type="domain" description="V-SNARE coiled-coil homology" evidence="1">
    <location>
        <begin position="19"/>
        <end position="61"/>
    </location>
</feature>
<dbReference type="InterPro" id="IPR042855">
    <property type="entry name" value="V_SNARE_CC"/>
</dbReference>
<dbReference type="GO" id="GO:0005737">
    <property type="term" value="C:cytoplasm"/>
    <property type="evidence" value="ECO:0007669"/>
    <property type="project" value="UniProtKB-ARBA"/>
</dbReference>
<protein>
    <recommendedName>
        <fullName evidence="1">V-SNARE coiled-coil homology domain-containing protein</fullName>
    </recommendedName>
</protein>
<dbReference type="AlphaFoldDB" id="A0AAN9SBZ5"/>
<comment type="caution">
    <text evidence="2">The sequence shown here is derived from an EMBL/GenBank/DDBJ whole genome shotgun (WGS) entry which is preliminary data.</text>
</comment>
<proteinExistence type="predicted"/>
<name>A0AAN9SBZ5_PSOTE</name>
<reference evidence="2 3" key="1">
    <citation type="submission" date="2024-01" db="EMBL/GenBank/DDBJ databases">
        <title>The genomes of 5 underutilized Papilionoideae crops provide insights into root nodulation and disease resistanc.</title>
        <authorList>
            <person name="Jiang F."/>
        </authorList>
    </citation>
    <scope>NUCLEOTIDE SEQUENCE [LARGE SCALE GENOMIC DNA]</scope>
    <source>
        <strain evidence="2">DUOXIRENSHENG_FW03</strain>
        <tissue evidence="2">Leaves</tissue>
    </source>
</reference>
<dbReference type="Proteomes" id="UP001386955">
    <property type="component" value="Unassembled WGS sequence"/>
</dbReference>
<accession>A0AAN9SBZ5</accession>
<dbReference type="Gene3D" id="1.20.5.110">
    <property type="match status" value="1"/>
</dbReference>
<sequence length="73" mass="8324">MGNISSRGMQVMCHGKKLKLMVLQAQDFRQQGTQLRRKMWYQNMKIKRIVLAIIIALILIIDLSVCNGFNCGG</sequence>
<dbReference type="EMBL" id="JAYMYS010000005">
    <property type="protein sequence ID" value="KAK7393116.1"/>
    <property type="molecule type" value="Genomic_DNA"/>
</dbReference>